<evidence type="ECO:0000256" key="5">
    <source>
        <dbReference type="ARBA" id="ARBA00022491"/>
    </source>
</evidence>
<organism evidence="13 14">
    <name type="scientific">Mycobacterium seoulense</name>
    <dbReference type="NCBI Taxonomy" id="386911"/>
    <lineage>
        <taxon>Bacteria</taxon>
        <taxon>Bacillati</taxon>
        <taxon>Actinomycetota</taxon>
        <taxon>Actinomycetes</taxon>
        <taxon>Mycobacteriales</taxon>
        <taxon>Mycobacteriaceae</taxon>
        <taxon>Mycobacterium</taxon>
    </lineage>
</organism>
<sequence>MKAIGPYGTRREQVMGDELTDKKRAALNRLKTVRGHLDGIIRMVESDAYCVDVMKQISAVQSSLERANRVMLHNHLETCFSAAVLDGRGPAAIDELIDAVKFTPALTGPQAQLTGAAVGEAADNEPATAGNR</sequence>
<comment type="subcellular location">
    <subcellularLocation>
        <location evidence="1">Cytoplasm</location>
    </subcellularLocation>
</comment>
<name>A0A7I7NWW4_9MYCO</name>
<evidence type="ECO:0000256" key="11">
    <source>
        <dbReference type="ARBA" id="ARBA00039938"/>
    </source>
</evidence>
<dbReference type="GO" id="GO:0005737">
    <property type="term" value="C:cytoplasm"/>
    <property type="evidence" value="ECO:0007669"/>
    <property type="project" value="UniProtKB-SubCell"/>
</dbReference>
<evidence type="ECO:0000256" key="10">
    <source>
        <dbReference type="ARBA" id="ARBA00023163"/>
    </source>
</evidence>
<gene>
    <name evidence="13" type="primary">csoR</name>
    <name evidence="13" type="ORF">MSEO_12390</name>
</gene>
<dbReference type="Pfam" id="PF02583">
    <property type="entry name" value="Trns_repr_metal"/>
    <property type="match status" value="1"/>
</dbReference>
<comment type="subunit">
    <text evidence="3">Homodimer.</text>
</comment>
<keyword evidence="6" id="KW-0479">Metal-binding</keyword>
<dbReference type="InterPro" id="IPR038390">
    <property type="entry name" value="Metal_Tscrpt_repr_sf"/>
</dbReference>
<proteinExistence type="inferred from homology"/>
<evidence type="ECO:0000256" key="7">
    <source>
        <dbReference type="ARBA" id="ARBA00023008"/>
    </source>
</evidence>
<keyword evidence="9" id="KW-0238">DNA-binding</keyword>
<dbReference type="Proteomes" id="UP000466632">
    <property type="component" value="Chromosome"/>
</dbReference>
<keyword evidence="14" id="KW-1185">Reference proteome</keyword>
<dbReference type="GO" id="GO:0045892">
    <property type="term" value="P:negative regulation of DNA-templated transcription"/>
    <property type="evidence" value="ECO:0007669"/>
    <property type="project" value="UniProtKB-ARBA"/>
</dbReference>
<dbReference type="AlphaFoldDB" id="A0A7I7NWW4"/>
<evidence type="ECO:0000256" key="8">
    <source>
        <dbReference type="ARBA" id="ARBA00023015"/>
    </source>
</evidence>
<dbReference type="GO" id="GO:0003677">
    <property type="term" value="F:DNA binding"/>
    <property type="evidence" value="ECO:0007669"/>
    <property type="project" value="UniProtKB-KW"/>
</dbReference>
<evidence type="ECO:0000256" key="4">
    <source>
        <dbReference type="ARBA" id="ARBA00022490"/>
    </source>
</evidence>
<keyword evidence="8" id="KW-0805">Transcription regulation</keyword>
<dbReference type="PANTHER" id="PTHR33677">
    <property type="entry name" value="TRANSCRIPTIONAL REPRESSOR FRMR-RELATED"/>
    <property type="match status" value="1"/>
</dbReference>
<dbReference type="Gene3D" id="1.20.58.1000">
    <property type="entry name" value="Metal-sensitive repressor, helix protomer"/>
    <property type="match status" value="1"/>
</dbReference>
<keyword evidence="10" id="KW-0804">Transcription</keyword>
<evidence type="ECO:0000313" key="13">
    <source>
        <dbReference type="EMBL" id="BBY00740.1"/>
    </source>
</evidence>
<dbReference type="KEGG" id="mseo:MSEO_12390"/>
<dbReference type="InterPro" id="IPR003735">
    <property type="entry name" value="Metal_Tscrpt_repr"/>
</dbReference>
<evidence type="ECO:0000256" key="1">
    <source>
        <dbReference type="ARBA" id="ARBA00004496"/>
    </source>
</evidence>
<accession>A0A7I7NWW4</accession>
<keyword evidence="5" id="KW-0678">Repressor</keyword>
<keyword evidence="4" id="KW-0963">Cytoplasm</keyword>
<comment type="similarity">
    <text evidence="2">Belongs to the CsoR family.</text>
</comment>
<evidence type="ECO:0000256" key="3">
    <source>
        <dbReference type="ARBA" id="ARBA00011738"/>
    </source>
</evidence>
<dbReference type="GO" id="GO:0046872">
    <property type="term" value="F:metal ion binding"/>
    <property type="evidence" value="ECO:0007669"/>
    <property type="project" value="UniProtKB-KW"/>
</dbReference>
<evidence type="ECO:0000256" key="9">
    <source>
        <dbReference type="ARBA" id="ARBA00023125"/>
    </source>
</evidence>
<evidence type="ECO:0000256" key="2">
    <source>
        <dbReference type="ARBA" id="ARBA00005428"/>
    </source>
</evidence>
<reference evidence="13 14" key="1">
    <citation type="journal article" date="2019" name="Emerg. Microbes Infect.">
        <title>Comprehensive subspecies identification of 175 nontuberculous mycobacteria species based on 7547 genomic profiles.</title>
        <authorList>
            <person name="Matsumoto Y."/>
            <person name="Kinjo T."/>
            <person name="Motooka D."/>
            <person name="Nabeya D."/>
            <person name="Jung N."/>
            <person name="Uechi K."/>
            <person name="Horii T."/>
            <person name="Iida T."/>
            <person name="Fujita J."/>
            <person name="Nakamura S."/>
        </authorList>
    </citation>
    <scope>NUCLEOTIDE SEQUENCE [LARGE SCALE GENOMIC DNA]</scope>
    <source>
        <strain evidence="13 14">JCM 16018</strain>
    </source>
</reference>
<keyword evidence="7" id="KW-0186">Copper</keyword>
<protein>
    <recommendedName>
        <fullName evidence="11">Copper-sensing transcriptional repressor CsoR</fullName>
    </recommendedName>
    <alternativeName>
        <fullName evidence="12">Copper-sensitive operon repressor</fullName>
    </alternativeName>
</protein>
<evidence type="ECO:0000256" key="12">
    <source>
        <dbReference type="ARBA" id="ARBA00041544"/>
    </source>
</evidence>
<evidence type="ECO:0000256" key="6">
    <source>
        <dbReference type="ARBA" id="ARBA00022723"/>
    </source>
</evidence>
<dbReference type="EMBL" id="AP022582">
    <property type="protein sequence ID" value="BBY00740.1"/>
    <property type="molecule type" value="Genomic_DNA"/>
</dbReference>
<dbReference type="CDD" id="cd10151">
    <property type="entry name" value="TthCsoR-like_DUF156"/>
    <property type="match status" value="1"/>
</dbReference>
<evidence type="ECO:0000313" key="14">
    <source>
        <dbReference type="Proteomes" id="UP000466632"/>
    </source>
</evidence>
<dbReference type="PANTHER" id="PTHR33677:SF4">
    <property type="entry name" value="COPPER-SENSING TRANSCRIPTIONAL REPRESSOR CSOR"/>
    <property type="match status" value="1"/>
</dbReference>